<evidence type="ECO:0000256" key="6">
    <source>
        <dbReference type="PIRSR" id="PIRSR001979-1"/>
    </source>
</evidence>
<keyword evidence="5" id="KW-0393">Immunoglobulin domain</keyword>
<dbReference type="GO" id="GO:0002764">
    <property type="term" value="P:immune response-regulating signaling pathway"/>
    <property type="evidence" value="ECO:0007669"/>
    <property type="project" value="TreeGrafter"/>
</dbReference>
<dbReference type="InterPro" id="IPR003598">
    <property type="entry name" value="Ig_sub2"/>
</dbReference>
<dbReference type="InterPro" id="IPR016332">
    <property type="entry name" value="A1B_glyco/leuk_Ig-like_rcpt"/>
</dbReference>
<keyword evidence="10" id="KW-0646">Protease inhibitor</keyword>
<organism evidence="9 10">
    <name type="scientific">Phascolarctos cinereus</name>
    <name type="common">Koala</name>
    <dbReference type="NCBI Taxonomy" id="38626"/>
    <lineage>
        <taxon>Eukaryota</taxon>
        <taxon>Metazoa</taxon>
        <taxon>Chordata</taxon>
        <taxon>Craniata</taxon>
        <taxon>Vertebrata</taxon>
        <taxon>Euteleostomi</taxon>
        <taxon>Mammalia</taxon>
        <taxon>Metatheria</taxon>
        <taxon>Diprotodontia</taxon>
        <taxon>Phascolarctidae</taxon>
        <taxon>Phascolarctos</taxon>
    </lineage>
</organism>
<dbReference type="FunCoup" id="A0A6P5J8X0">
    <property type="interactions" value="101"/>
</dbReference>
<proteinExistence type="predicted"/>
<dbReference type="InParanoid" id="A0A6P5J8X0"/>
<dbReference type="InterPro" id="IPR007110">
    <property type="entry name" value="Ig-like_dom"/>
</dbReference>
<dbReference type="KEGG" id="pcw:110197834"/>
<feature type="disulfide bond" evidence="6">
    <location>
        <begin position="144"/>
        <end position="186"/>
    </location>
</feature>
<dbReference type="GeneID" id="110197834"/>
<dbReference type="Gene3D" id="2.60.40.10">
    <property type="entry name" value="Immunoglobulins"/>
    <property type="match status" value="5"/>
</dbReference>
<feature type="disulfide bond" evidence="6">
    <location>
        <begin position="51"/>
        <end position="97"/>
    </location>
</feature>
<dbReference type="SUPFAM" id="SSF48726">
    <property type="entry name" value="Immunoglobulin"/>
    <property type="match status" value="5"/>
</dbReference>
<protein>
    <submittedName>
        <fullName evidence="10">Venom metalloproteinase inhibitor DM43-like isoform X1</fullName>
    </submittedName>
</protein>
<feature type="domain" description="Ig-like" evidence="8">
    <location>
        <begin position="409"/>
        <end position="500"/>
    </location>
</feature>
<dbReference type="Pfam" id="PF13927">
    <property type="entry name" value="Ig_3"/>
    <property type="match status" value="1"/>
</dbReference>
<feature type="domain" description="Ig-like" evidence="8">
    <location>
        <begin position="314"/>
        <end position="382"/>
    </location>
</feature>
<dbReference type="SMART" id="SM00409">
    <property type="entry name" value="IG"/>
    <property type="match status" value="4"/>
</dbReference>
<evidence type="ECO:0000256" key="2">
    <source>
        <dbReference type="ARBA" id="ARBA00022737"/>
    </source>
</evidence>
<dbReference type="PIRSF" id="PIRSF001979">
    <property type="entry name" value="Alpha_1B_glycoprot_prd"/>
    <property type="match status" value="1"/>
</dbReference>
<dbReference type="Proteomes" id="UP000515140">
    <property type="component" value="Unplaced"/>
</dbReference>
<dbReference type="SMART" id="SM00408">
    <property type="entry name" value="IGc2"/>
    <property type="match status" value="4"/>
</dbReference>
<keyword evidence="1 7" id="KW-0732">Signal</keyword>
<evidence type="ECO:0000256" key="4">
    <source>
        <dbReference type="ARBA" id="ARBA00023180"/>
    </source>
</evidence>
<keyword evidence="2" id="KW-0677">Repeat</keyword>
<dbReference type="InterPro" id="IPR036179">
    <property type="entry name" value="Ig-like_dom_sf"/>
</dbReference>
<keyword evidence="3 6" id="KW-1015">Disulfide bond</keyword>
<keyword evidence="4" id="KW-0325">Glycoprotein</keyword>
<dbReference type="PANTHER" id="PTHR11738">
    <property type="entry name" value="MHC CLASS I NK CELL RECEPTOR"/>
    <property type="match status" value="1"/>
</dbReference>
<evidence type="ECO:0000313" key="9">
    <source>
        <dbReference type="Proteomes" id="UP000515140"/>
    </source>
</evidence>
<dbReference type="PANTHER" id="PTHR11738:SF186">
    <property type="entry name" value="OSTEOCLAST-ASSOCIATED IMMUNOGLOBULIN-LIKE RECEPTOR"/>
    <property type="match status" value="1"/>
</dbReference>
<dbReference type="GO" id="GO:0005886">
    <property type="term" value="C:plasma membrane"/>
    <property type="evidence" value="ECO:0007669"/>
    <property type="project" value="TreeGrafter"/>
</dbReference>
<evidence type="ECO:0000256" key="7">
    <source>
        <dbReference type="SAM" id="SignalP"/>
    </source>
</evidence>
<dbReference type="FunFam" id="2.60.40.10:FF:000033">
    <property type="entry name" value="Killer cell immunoglobulin-like receptor"/>
    <property type="match status" value="5"/>
</dbReference>
<evidence type="ECO:0000313" key="10">
    <source>
        <dbReference type="RefSeq" id="XP_020827534.1"/>
    </source>
</evidence>
<name>A0A6P5J8X0_PHACI</name>
<feature type="signal peptide" evidence="7">
    <location>
        <begin position="1"/>
        <end position="21"/>
    </location>
</feature>
<keyword evidence="10" id="KW-0483">Metalloprotease inhibitor</keyword>
<dbReference type="OMA" id="PEDNQAD"/>
<dbReference type="InterPro" id="IPR003599">
    <property type="entry name" value="Ig_sub"/>
</dbReference>
<dbReference type="Pfam" id="PF13895">
    <property type="entry name" value="Ig_2"/>
    <property type="match status" value="1"/>
</dbReference>
<feature type="chain" id="PRO_5027819396" evidence="7">
    <location>
        <begin position="22"/>
        <end position="506"/>
    </location>
</feature>
<evidence type="ECO:0000259" key="8">
    <source>
        <dbReference type="PROSITE" id="PS50835"/>
    </source>
</evidence>
<sequence length="506" mass="55593">MAARLTILLLLGLWLDPGMEAEAGLVVDTTPRLWIESESPSSPWANVTLQCLATNTLAMKFQLLKDGKIFSSLSALETYARFPLGPVTADNKGIYRCRIQQAENHWGLISAPVEVTGAEPLPAPSLQAEPGPWILHGLQTELHCQGRLLGMTFDLYQEGEQGPVDSSHTPKPETTFIIKSPGNYTCQYRPPTTASRVRSAPSETVHVVIPDSLPKPSLESWVNLVIRPGGSVTFRCRTRFSGLEFKLLKDGEEVFVPMMSSTDPQLIDFHLKDLEPGAGGRYSCRYRFREGPLIWSEDSESLELVLTTGTLDKPSLSVQPQDAVISRGTNVTLQCLGARPNVRFALLKKGSRQPVQVLSPAGSRADFVLSDAMAYDSGNYSCIYFETVAPFAGSPASEDVEVQVDGLFPKPTLHPLSPVVTPGKDAALRCSGRVPNSNFQLFRDGESTELEVTHQRVSEYTVDFLLRNAKPQDGGRYRCRYLTWTKPILTSEISDPAEISVTGKIL</sequence>
<evidence type="ECO:0000256" key="1">
    <source>
        <dbReference type="ARBA" id="ARBA00022729"/>
    </source>
</evidence>
<keyword evidence="9" id="KW-1185">Reference proteome</keyword>
<dbReference type="InterPro" id="IPR013783">
    <property type="entry name" value="Ig-like_fold"/>
</dbReference>
<accession>A0A6P5J8X0</accession>
<keyword evidence="10" id="KW-0481">Metalloenzyme inhibitor</keyword>
<reference evidence="10" key="1">
    <citation type="submission" date="2025-08" db="UniProtKB">
        <authorList>
            <consortium name="RefSeq"/>
        </authorList>
    </citation>
    <scope>IDENTIFICATION</scope>
    <source>
        <tissue evidence="10">Spleen</tissue>
    </source>
</reference>
<dbReference type="PROSITE" id="PS50835">
    <property type="entry name" value="IG_LIKE"/>
    <property type="match status" value="2"/>
</dbReference>
<gene>
    <name evidence="10" type="primary">LOC110197834</name>
</gene>
<dbReference type="RefSeq" id="XP_020827534.1">
    <property type="nucleotide sequence ID" value="XM_020971875.1"/>
</dbReference>
<evidence type="ECO:0000256" key="3">
    <source>
        <dbReference type="ARBA" id="ARBA00023157"/>
    </source>
</evidence>
<dbReference type="GO" id="GO:0030414">
    <property type="term" value="F:peptidase inhibitor activity"/>
    <property type="evidence" value="ECO:0007669"/>
    <property type="project" value="UniProtKB-KW"/>
</dbReference>
<evidence type="ECO:0000256" key="5">
    <source>
        <dbReference type="ARBA" id="ARBA00023319"/>
    </source>
</evidence>
<dbReference type="AlphaFoldDB" id="A0A6P5J8X0"/>
<dbReference type="InterPro" id="IPR050412">
    <property type="entry name" value="Ig-like_Receptors_ImmuneReg"/>
</dbReference>